<keyword evidence="2" id="KW-1185">Reference proteome</keyword>
<proteinExistence type="predicted"/>
<name>A0A804LNU2_MAIZE</name>
<dbReference type="Proteomes" id="UP000007305">
    <property type="component" value="Chromosome 1"/>
</dbReference>
<reference evidence="1" key="3">
    <citation type="submission" date="2021-05" db="UniProtKB">
        <authorList>
            <consortium name="EnsemblPlants"/>
        </authorList>
    </citation>
    <scope>IDENTIFICATION</scope>
    <source>
        <strain evidence="1">cv. B73</strain>
    </source>
</reference>
<evidence type="ECO:0000313" key="2">
    <source>
        <dbReference type="Proteomes" id="UP000007305"/>
    </source>
</evidence>
<organism evidence="1 2">
    <name type="scientific">Zea mays</name>
    <name type="common">Maize</name>
    <dbReference type="NCBI Taxonomy" id="4577"/>
    <lineage>
        <taxon>Eukaryota</taxon>
        <taxon>Viridiplantae</taxon>
        <taxon>Streptophyta</taxon>
        <taxon>Embryophyta</taxon>
        <taxon>Tracheophyta</taxon>
        <taxon>Spermatophyta</taxon>
        <taxon>Magnoliopsida</taxon>
        <taxon>Liliopsida</taxon>
        <taxon>Poales</taxon>
        <taxon>Poaceae</taxon>
        <taxon>PACMAD clade</taxon>
        <taxon>Panicoideae</taxon>
        <taxon>Andropogonodae</taxon>
        <taxon>Andropogoneae</taxon>
        <taxon>Tripsacinae</taxon>
        <taxon>Zea</taxon>
    </lineage>
</organism>
<sequence length="101" mass="10704">MSPSSRPLLLLSSPQNSSRSELAVVHGAPCNLPPWLFDGMPVGNIVLCAAAPTSPRSVGSLFCEASGQHVVMPAGGLLFLRSPVLRRRSAQRLRAVVKNLC</sequence>
<dbReference type="Gramene" id="Zm00001eb024840_T001">
    <property type="protein sequence ID" value="Zm00001eb024840_P001"/>
    <property type="gene ID" value="Zm00001eb024840"/>
</dbReference>
<protein>
    <submittedName>
        <fullName evidence="1">Uncharacterized protein</fullName>
    </submittedName>
</protein>
<reference evidence="1" key="2">
    <citation type="submission" date="2019-07" db="EMBL/GenBank/DDBJ databases">
        <authorList>
            <person name="Seetharam A."/>
            <person name="Woodhouse M."/>
            <person name="Cannon E."/>
        </authorList>
    </citation>
    <scope>NUCLEOTIDE SEQUENCE [LARGE SCALE GENOMIC DNA]</scope>
    <source>
        <strain evidence="1">cv. B73</strain>
    </source>
</reference>
<dbReference type="AlphaFoldDB" id="A0A804LNU2"/>
<accession>A0A804LNU2</accession>
<reference evidence="2" key="1">
    <citation type="submission" date="2015-12" db="EMBL/GenBank/DDBJ databases">
        <title>Update maize B73 reference genome by single molecule sequencing technologies.</title>
        <authorList>
            <consortium name="Maize Genome Sequencing Project"/>
            <person name="Ware D."/>
        </authorList>
    </citation>
    <scope>NUCLEOTIDE SEQUENCE [LARGE SCALE GENOMIC DNA]</scope>
    <source>
        <strain evidence="2">cv. B73</strain>
    </source>
</reference>
<evidence type="ECO:0000313" key="1">
    <source>
        <dbReference type="EnsemblPlants" id="Zm00001eb024840_P001"/>
    </source>
</evidence>
<dbReference type="EnsemblPlants" id="Zm00001eb024840_T001">
    <property type="protein sequence ID" value="Zm00001eb024840_P001"/>
    <property type="gene ID" value="Zm00001eb024840"/>
</dbReference>
<dbReference type="InParanoid" id="A0A804LNU2"/>